<feature type="compositionally biased region" description="Acidic residues" evidence="1">
    <location>
        <begin position="129"/>
        <end position="139"/>
    </location>
</feature>
<evidence type="ECO:0000313" key="2">
    <source>
        <dbReference type="EMBL" id="GMI30101.1"/>
    </source>
</evidence>
<dbReference type="EMBL" id="BRYB01001635">
    <property type="protein sequence ID" value="GMI30101.1"/>
    <property type="molecule type" value="Genomic_DNA"/>
</dbReference>
<feature type="region of interest" description="Disordered" evidence="1">
    <location>
        <begin position="129"/>
        <end position="151"/>
    </location>
</feature>
<reference evidence="2 3" key="1">
    <citation type="journal article" date="2023" name="Commun. Biol.">
        <title>Genome analysis of Parmales, the sister group of diatoms, reveals the evolutionary specialization of diatoms from phago-mixotrophs to photoautotrophs.</title>
        <authorList>
            <person name="Ban H."/>
            <person name="Sato S."/>
            <person name="Yoshikawa S."/>
            <person name="Yamada K."/>
            <person name="Nakamura Y."/>
            <person name="Ichinomiya M."/>
            <person name="Sato N."/>
            <person name="Blanc-Mathieu R."/>
            <person name="Endo H."/>
            <person name="Kuwata A."/>
            <person name="Ogata H."/>
        </authorList>
    </citation>
    <scope>NUCLEOTIDE SEQUENCE [LARGE SCALE GENOMIC DNA]</scope>
</reference>
<feature type="non-terminal residue" evidence="2">
    <location>
        <position position="1"/>
    </location>
</feature>
<organism evidence="2 3">
    <name type="scientific">Tetraparma gracilis</name>
    <dbReference type="NCBI Taxonomy" id="2962635"/>
    <lineage>
        <taxon>Eukaryota</taxon>
        <taxon>Sar</taxon>
        <taxon>Stramenopiles</taxon>
        <taxon>Ochrophyta</taxon>
        <taxon>Bolidophyceae</taxon>
        <taxon>Parmales</taxon>
        <taxon>Triparmaceae</taxon>
        <taxon>Tetraparma</taxon>
    </lineage>
</organism>
<feature type="region of interest" description="Disordered" evidence="1">
    <location>
        <begin position="84"/>
        <end position="106"/>
    </location>
</feature>
<dbReference type="Proteomes" id="UP001165060">
    <property type="component" value="Unassembled WGS sequence"/>
</dbReference>
<gene>
    <name evidence="2" type="ORF">TeGR_g9674</name>
</gene>
<evidence type="ECO:0000256" key="1">
    <source>
        <dbReference type="SAM" id="MobiDB-lite"/>
    </source>
</evidence>
<sequence>PPPPLPPLPRYFRSEYFHRDKAAGVKSAVAADDMFSRIEDATLRAELDRRRAEGPRPTPKLGGAGRAREFDLTASLGVERPLGLRRGAANVQPDRDEEGDGEAVDDGTIGKRKVIQKYNRHGSIALEVGEDDEEDEAAEQAESGGMERHREMQALSERAAAPAVAGGIDVSKFETVKMKAIGGGGGGGGVGGVAADPEAFMRVLEANAARMKAAAQTSHDIFGSDPAKYYAEGKKANYILKTLSTSMSESTHVDQRAEEFTKTIPKEFMGLLDRFYKETNETLRHYFSFLKGEGNDKDELRIQKLVNKIKEQHDLFVSEEKTLREKGDLGSRNKARMIEPIISQLSHAFAQAPGSVGGAKGGWL</sequence>
<evidence type="ECO:0000313" key="3">
    <source>
        <dbReference type="Proteomes" id="UP001165060"/>
    </source>
</evidence>
<proteinExistence type="predicted"/>
<keyword evidence="3" id="KW-1185">Reference proteome</keyword>
<name>A0ABQ6MQ43_9STRA</name>
<feature type="compositionally biased region" description="Acidic residues" evidence="1">
    <location>
        <begin position="95"/>
        <end position="105"/>
    </location>
</feature>
<comment type="caution">
    <text evidence="2">The sequence shown here is derived from an EMBL/GenBank/DDBJ whole genome shotgun (WGS) entry which is preliminary data.</text>
</comment>
<feature type="region of interest" description="Disordered" evidence="1">
    <location>
        <begin position="46"/>
        <end position="68"/>
    </location>
</feature>
<dbReference type="PANTHER" id="PTHR12856">
    <property type="entry name" value="TRANSCRIPTION INITIATION FACTOR IIH-RELATED"/>
    <property type="match status" value="1"/>
</dbReference>
<protein>
    <submittedName>
        <fullName evidence="2">Uncharacterized protein</fullName>
    </submittedName>
</protein>
<dbReference type="InterPro" id="IPR027079">
    <property type="entry name" value="Tfb1/GTF2H1"/>
</dbReference>
<accession>A0ABQ6MQ43</accession>